<dbReference type="EMBL" id="LAZR01000013">
    <property type="protein sequence ID" value="KKO07332.1"/>
    <property type="molecule type" value="Genomic_DNA"/>
</dbReference>
<comment type="subcellular location">
    <subcellularLocation>
        <location evidence="1">Cell inner membrane</location>
        <topology evidence="1">Multi-pass membrane protein</topology>
    </subcellularLocation>
</comment>
<dbReference type="AlphaFoldDB" id="A0A0F9Y603"/>
<accession>A0A0F9Y603</accession>
<evidence type="ECO:0000313" key="10">
    <source>
        <dbReference type="EMBL" id="KKO07332.1"/>
    </source>
</evidence>
<dbReference type="GO" id="GO:0015740">
    <property type="term" value="P:C4-dicarboxylate transport"/>
    <property type="evidence" value="ECO:0007669"/>
    <property type="project" value="TreeGrafter"/>
</dbReference>
<protein>
    <recommendedName>
        <fullName evidence="9">Tripartite ATP-independent periplasmic transporters DctQ component domain-containing protein</fullName>
    </recommendedName>
</protein>
<evidence type="ECO:0000256" key="7">
    <source>
        <dbReference type="ARBA" id="ARBA00023136"/>
    </source>
</evidence>
<keyword evidence="6 8" id="KW-1133">Transmembrane helix</keyword>
<evidence type="ECO:0000256" key="1">
    <source>
        <dbReference type="ARBA" id="ARBA00004429"/>
    </source>
</evidence>
<evidence type="ECO:0000256" key="2">
    <source>
        <dbReference type="ARBA" id="ARBA00022448"/>
    </source>
</evidence>
<feature type="transmembrane region" description="Helical" evidence="8">
    <location>
        <begin position="37"/>
        <end position="58"/>
    </location>
</feature>
<dbReference type="PANTHER" id="PTHR35011">
    <property type="entry name" value="2,3-DIKETO-L-GULONATE TRAP TRANSPORTER SMALL PERMEASE PROTEIN YIAM"/>
    <property type="match status" value="1"/>
</dbReference>
<evidence type="ECO:0000256" key="8">
    <source>
        <dbReference type="SAM" id="Phobius"/>
    </source>
</evidence>
<feature type="transmembrane region" description="Helical" evidence="8">
    <location>
        <begin position="109"/>
        <end position="129"/>
    </location>
</feature>
<feature type="transmembrane region" description="Helical" evidence="8">
    <location>
        <begin position="70"/>
        <end position="88"/>
    </location>
</feature>
<gene>
    <name evidence="10" type="ORF">LCGC14_0059000</name>
</gene>
<dbReference type="InterPro" id="IPR055348">
    <property type="entry name" value="DctQ"/>
</dbReference>
<dbReference type="InterPro" id="IPR007387">
    <property type="entry name" value="TRAP_DctQ"/>
</dbReference>
<feature type="domain" description="Tripartite ATP-independent periplasmic transporters DctQ component" evidence="9">
    <location>
        <begin position="46"/>
        <end position="171"/>
    </location>
</feature>
<keyword evidence="2" id="KW-0813">Transport</keyword>
<sequence length="180" mass="20730">MNNLREDSPPAVDPMVDFESAFDDTPFRLSDYRLEDFVTLTLFWALILVVFAQFFSRYVMGSSIGWTEEIARYLLIGVGFMGSVMAARNGSHIMVEFFYHYMPGWQARLLERMVGAISLVFYIAMAWVAYQLASRTNSLMVSVDLPKSIIYFTVCAAFVLMTIRTGQRLYVKYRDRSNDV</sequence>
<evidence type="ECO:0000256" key="3">
    <source>
        <dbReference type="ARBA" id="ARBA00022475"/>
    </source>
</evidence>
<keyword evidence="5 8" id="KW-0812">Transmembrane</keyword>
<evidence type="ECO:0000256" key="5">
    <source>
        <dbReference type="ARBA" id="ARBA00022692"/>
    </source>
</evidence>
<organism evidence="10">
    <name type="scientific">marine sediment metagenome</name>
    <dbReference type="NCBI Taxonomy" id="412755"/>
    <lineage>
        <taxon>unclassified sequences</taxon>
        <taxon>metagenomes</taxon>
        <taxon>ecological metagenomes</taxon>
    </lineage>
</organism>
<comment type="caution">
    <text evidence="10">The sequence shown here is derived from an EMBL/GenBank/DDBJ whole genome shotgun (WGS) entry which is preliminary data.</text>
</comment>
<feature type="transmembrane region" description="Helical" evidence="8">
    <location>
        <begin position="149"/>
        <end position="166"/>
    </location>
</feature>
<dbReference type="GO" id="GO:0022857">
    <property type="term" value="F:transmembrane transporter activity"/>
    <property type="evidence" value="ECO:0007669"/>
    <property type="project" value="TreeGrafter"/>
</dbReference>
<dbReference type="PANTHER" id="PTHR35011:SF11">
    <property type="entry name" value="TRAP TRANSPORTER SMALL PERMEASE PROTEIN"/>
    <property type="match status" value="1"/>
</dbReference>
<keyword evidence="7 8" id="KW-0472">Membrane</keyword>
<evidence type="ECO:0000256" key="6">
    <source>
        <dbReference type="ARBA" id="ARBA00022989"/>
    </source>
</evidence>
<dbReference type="GO" id="GO:0005886">
    <property type="term" value="C:plasma membrane"/>
    <property type="evidence" value="ECO:0007669"/>
    <property type="project" value="UniProtKB-SubCell"/>
</dbReference>
<dbReference type="Pfam" id="PF04290">
    <property type="entry name" value="DctQ"/>
    <property type="match status" value="1"/>
</dbReference>
<keyword evidence="3" id="KW-1003">Cell membrane</keyword>
<reference evidence="10" key="1">
    <citation type="journal article" date="2015" name="Nature">
        <title>Complex archaea that bridge the gap between prokaryotes and eukaryotes.</title>
        <authorList>
            <person name="Spang A."/>
            <person name="Saw J.H."/>
            <person name="Jorgensen S.L."/>
            <person name="Zaremba-Niedzwiedzka K."/>
            <person name="Martijn J."/>
            <person name="Lind A.E."/>
            <person name="van Eijk R."/>
            <person name="Schleper C."/>
            <person name="Guy L."/>
            <person name="Ettema T.J."/>
        </authorList>
    </citation>
    <scope>NUCLEOTIDE SEQUENCE</scope>
</reference>
<evidence type="ECO:0000259" key="9">
    <source>
        <dbReference type="Pfam" id="PF04290"/>
    </source>
</evidence>
<proteinExistence type="predicted"/>
<evidence type="ECO:0000256" key="4">
    <source>
        <dbReference type="ARBA" id="ARBA00022519"/>
    </source>
</evidence>
<keyword evidence="4" id="KW-0997">Cell inner membrane</keyword>
<name>A0A0F9Y603_9ZZZZ</name>